<dbReference type="InterPro" id="IPR007452">
    <property type="entry name" value="TamB_C"/>
</dbReference>
<evidence type="ECO:0000259" key="6">
    <source>
        <dbReference type="Pfam" id="PF04357"/>
    </source>
</evidence>
<dbReference type="PANTHER" id="PTHR36985">
    <property type="entry name" value="TRANSLOCATION AND ASSEMBLY MODULE SUBUNIT TAMB"/>
    <property type="match status" value="1"/>
</dbReference>
<evidence type="ECO:0000256" key="3">
    <source>
        <dbReference type="ARBA" id="ARBA00022989"/>
    </source>
</evidence>
<evidence type="ECO:0000256" key="2">
    <source>
        <dbReference type="ARBA" id="ARBA00022692"/>
    </source>
</evidence>
<gene>
    <name evidence="7" type="ORF">AACH00_02300</name>
</gene>
<keyword evidence="3 5" id="KW-1133">Transmembrane helix</keyword>
<evidence type="ECO:0000256" key="5">
    <source>
        <dbReference type="SAM" id="Phobius"/>
    </source>
</evidence>
<dbReference type="PANTHER" id="PTHR36985:SF1">
    <property type="entry name" value="TRANSLOCATION AND ASSEMBLY MODULE SUBUNIT TAMB"/>
    <property type="match status" value="1"/>
</dbReference>
<sequence length="1387" mass="147259">MTDPTLPAPDTTAQPTRRPRTGLWLGLGAGSVLAAGIAAGGWAWHSEAGTRWLLGQVPGLSTQGLAGALGSGSMQLDELRWQGAAGDLKLTGLRWSGMAWLWRPHTGAWAGLQLQALNVQAATWQSVPSTSPTTAPADLVLPAILSIEQLQVDRLQVDALPLIEDLRASVHLGAEGGTRHQIDRLQARTDRYQLQGSASIDAQGPMALALNARLQGNTANRPWQAKLAGQGPLLHWHATADLSGEPARAGQPAPALQAKATVMPFEAWPLGDLQLSTTALDLSSLDARAPETRLDSEISLLAAGMNQPAKAVITLRNALPGSWDQHRAPISRLQARLAGTPMPLNRLQLDELLLELNDGRQAAGRISGSGQWQRDSATGLALVLQQVQPALLDRRAPTMQLGGPVALELLPGAGTGEPTLKVKSQLDGRSTFISPGAAQHDIQLRIDAEGNRQGLKLTDFTARAGAASTRWQGTVQRDAQRWRWQLTGDLSQFDPAVWWPGEAGSAWRKGPHRLDARMESSASLPAAALERTGLPDLAQVAGNINLTIAPSQLAGVPVQAQLQLTGTGDGTAQWKGSGSVADAQWNSSATLAADTRWSLDAKVPRIAGLAPVLALVPHSAAWMPQSGQLQLNASGQGAAEQHRWQLDGRVAELRSPQLELKDATVSARGGLTADAPLQLTLKGGIASGAGWALRSSQLEVSGSLRNHRLSAQLDSPARPPAWFEQWLGTSTGSGSRLSAALEGRWTPATPAVSASSAKTPASPTIQLAGTWQGQLTQLRGGAADGTGQAWAEARDIGLGLSLDANGQITDMRLNPGRLALPGTGLRWQQAQWRARPGQPLPELNLEMELEAFTLAPWLARAQPELGWAGDLTLAGSVRVRTGQRLDADIVFERRSGDLSVADDNLDPRSRSQPLGLTDLRLGLSAHDGVWHFTQGLAGKSLGAIGGVATVRTRADALWPEAAAPLDGSLQLRVANLGAWGAWVPPGWRLGGEVRSTAKLGGRFGSPEFTGTVTGERISARHVLNGLQLSDGDISIQLNGAHAIVERFRFKGGEGQLEVTGDARFGEQPGALLNLKADRFLTLGRVDRRLVTSGQAQLKLTADQLRLDGQLKVDEGLIDFSRGDAPGLDDDVSIVTAQAGSTASEPASRANPRPTVLAVTLDLGEQLRVKGRGLDTRLRGQLKITNPGNKLAVHGNVQTDRGTYAAYGQKLEIERGVLSFVGPVEDPRLDIFAVRPNLDISVGVAVTGTALNPRVRLASDTDLSDTDKLSWLVLGRASDGLGSADTALLQRAAMALLAGEGEAPTDAVLKAIGLTDFSLRQTTDGDVRATVVSVGKQLSRRWYVGYERSVNATSGTWQLIYRAAQRFTLRAQSGDDSALDLIWTWRWN</sequence>
<dbReference type="Proteomes" id="UP001379945">
    <property type="component" value="Unassembled WGS sequence"/>
</dbReference>
<comment type="subcellular location">
    <subcellularLocation>
        <location evidence="1">Membrane</location>
        <topology evidence="1">Single-pass membrane protein</topology>
    </subcellularLocation>
</comment>
<name>A0ABU9C000_9BURK</name>
<evidence type="ECO:0000313" key="7">
    <source>
        <dbReference type="EMBL" id="MEK8045175.1"/>
    </source>
</evidence>
<dbReference type="RefSeq" id="WP_341397320.1">
    <property type="nucleotide sequence ID" value="NZ_JBBUTI010000001.1"/>
</dbReference>
<dbReference type="EMBL" id="JBBUTI010000001">
    <property type="protein sequence ID" value="MEK8045175.1"/>
    <property type="molecule type" value="Genomic_DNA"/>
</dbReference>
<reference evidence="7 8" key="1">
    <citation type="submission" date="2024-04" db="EMBL/GenBank/DDBJ databases">
        <title>Novel species of the genus Ideonella isolated from streams.</title>
        <authorList>
            <person name="Lu H."/>
        </authorList>
    </citation>
    <scope>NUCLEOTIDE SEQUENCE [LARGE SCALE GENOMIC DNA]</scope>
    <source>
        <strain evidence="7 8">LYT19W</strain>
    </source>
</reference>
<feature type="domain" description="Translocation and assembly module TamB C-terminal" evidence="6">
    <location>
        <begin position="1051"/>
        <end position="1386"/>
    </location>
</feature>
<evidence type="ECO:0000256" key="1">
    <source>
        <dbReference type="ARBA" id="ARBA00004167"/>
    </source>
</evidence>
<accession>A0ABU9C000</accession>
<keyword evidence="8" id="KW-1185">Reference proteome</keyword>
<evidence type="ECO:0000313" key="8">
    <source>
        <dbReference type="Proteomes" id="UP001379945"/>
    </source>
</evidence>
<proteinExistence type="predicted"/>
<keyword evidence="2 5" id="KW-0812">Transmembrane</keyword>
<comment type="caution">
    <text evidence="7">The sequence shown here is derived from an EMBL/GenBank/DDBJ whole genome shotgun (WGS) entry which is preliminary data.</text>
</comment>
<evidence type="ECO:0000256" key="4">
    <source>
        <dbReference type="ARBA" id="ARBA00023136"/>
    </source>
</evidence>
<keyword evidence="4 5" id="KW-0472">Membrane</keyword>
<protein>
    <submittedName>
        <fullName evidence="7">Translocation/assembly module TamB domain-containing protein</fullName>
    </submittedName>
</protein>
<feature type="transmembrane region" description="Helical" evidence="5">
    <location>
        <begin position="23"/>
        <end position="44"/>
    </location>
</feature>
<organism evidence="7 8">
    <name type="scientific">Ideonella margarita</name>
    <dbReference type="NCBI Taxonomy" id="2984191"/>
    <lineage>
        <taxon>Bacteria</taxon>
        <taxon>Pseudomonadati</taxon>
        <taxon>Pseudomonadota</taxon>
        <taxon>Betaproteobacteria</taxon>
        <taxon>Burkholderiales</taxon>
        <taxon>Sphaerotilaceae</taxon>
        <taxon>Ideonella</taxon>
    </lineage>
</organism>
<dbReference type="Pfam" id="PF04357">
    <property type="entry name" value="TamB"/>
    <property type="match status" value="1"/>
</dbReference>